<sequence length="231" mass="25954">MEPPVLSVPPPNLMPPPPAPDIATCNTATNNAPTSKITLKCGGKSFPILPCTTNNNNATAVSSNAGLPFQQLLLEETNVNKRRKKNNELKKTEKPNHDLGISVERINHKIEDDQDELPASGDSDNGGCRDPSETHIDESIRDGGTARRVWDGRIRSNRNNKKERAKFSYFLTESEIKVDFLKMLDPKEKPLRRQKKRGRPKDLQKQFDSLVPGFHLTEIKADLYKVHDDTH</sequence>
<evidence type="ECO:0000256" key="1">
    <source>
        <dbReference type="SAM" id="MobiDB-lite"/>
    </source>
</evidence>
<feature type="compositionally biased region" description="Pro residues" evidence="1">
    <location>
        <begin position="1"/>
        <end position="20"/>
    </location>
</feature>
<evidence type="ECO:0000313" key="2">
    <source>
        <dbReference type="EMBL" id="MED6135063.1"/>
    </source>
</evidence>
<dbReference type="PANTHER" id="PTHR33130:SF43">
    <property type="entry name" value="OS01G0688600 PROTEIN"/>
    <property type="match status" value="1"/>
</dbReference>
<dbReference type="Proteomes" id="UP001341840">
    <property type="component" value="Unassembled WGS sequence"/>
</dbReference>
<dbReference type="InterPro" id="IPR012438">
    <property type="entry name" value="DUF1639"/>
</dbReference>
<feature type="region of interest" description="Disordered" evidence="1">
    <location>
        <begin position="186"/>
        <end position="207"/>
    </location>
</feature>
<feature type="region of interest" description="Disordered" evidence="1">
    <location>
        <begin position="111"/>
        <end position="143"/>
    </location>
</feature>
<dbReference type="EMBL" id="JASCZI010060660">
    <property type="protein sequence ID" value="MED6135063.1"/>
    <property type="molecule type" value="Genomic_DNA"/>
</dbReference>
<organism evidence="2 3">
    <name type="scientific">Stylosanthes scabra</name>
    <dbReference type="NCBI Taxonomy" id="79078"/>
    <lineage>
        <taxon>Eukaryota</taxon>
        <taxon>Viridiplantae</taxon>
        <taxon>Streptophyta</taxon>
        <taxon>Embryophyta</taxon>
        <taxon>Tracheophyta</taxon>
        <taxon>Spermatophyta</taxon>
        <taxon>Magnoliopsida</taxon>
        <taxon>eudicotyledons</taxon>
        <taxon>Gunneridae</taxon>
        <taxon>Pentapetalae</taxon>
        <taxon>rosids</taxon>
        <taxon>fabids</taxon>
        <taxon>Fabales</taxon>
        <taxon>Fabaceae</taxon>
        <taxon>Papilionoideae</taxon>
        <taxon>50 kb inversion clade</taxon>
        <taxon>dalbergioids sensu lato</taxon>
        <taxon>Dalbergieae</taxon>
        <taxon>Pterocarpus clade</taxon>
        <taxon>Stylosanthes</taxon>
    </lineage>
</organism>
<gene>
    <name evidence="2" type="ORF">PIB30_042749</name>
</gene>
<name>A0ABU6SGC5_9FABA</name>
<keyword evidence="3" id="KW-1185">Reference proteome</keyword>
<feature type="region of interest" description="Disordered" evidence="1">
    <location>
        <begin position="1"/>
        <end position="21"/>
    </location>
</feature>
<reference evidence="2 3" key="1">
    <citation type="journal article" date="2023" name="Plants (Basel)">
        <title>Bridging the Gap: Combining Genomics and Transcriptomics Approaches to Understand Stylosanthes scabra, an Orphan Legume from the Brazilian Caatinga.</title>
        <authorList>
            <person name="Ferreira-Neto J.R.C."/>
            <person name="da Silva M.D."/>
            <person name="Binneck E."/>
            <person name="de Melo N.F."/>
            <person name="da Silva R.H."/>
            <person name="de Melo A.L.T.M."/>
            <person name="Pandolfi V."/>
            <person name="Bustamante F.O."/>
            <person name="Brasileiro-Vidal A.C."/>
            <person name="Benko-Iseppon A.M."/>
        </authorList>
    </citation>
    <scope>NUCLEOTIDE SEQUENCE [LARGE SCALE GENOMIC DNA]</scope>
    <source>
        <tissue evidence="2">Leaves</tissue>
    </source>
</reference>
<dbReference type="Pfam" id="PF07797">
    <property type="entry name" value="DUF1639"/>
    <property type="match status" value="1"/>
</dbReference>
<accession>A0ABU6SGC5</accession>
<feature type="compositionally biased region" description="Basic and acidic residues" evidence="1">
    <location>
        <begin position="130"/>
        <end position="143"/>
    </location>
</feature>
<protein>
    <submittedName>
        <fullName evidence="2">Uncharacterized protein</fullName>
    </submittedName>
</protein>
<dbReference type="PANTHER" id="PTHR33130">
    <property type="entry name" value="PUTATIVE (DUF1639)-RELATED"/>
    <property type="match status" value="1"/>
</dbReference>
<proteinExistence type="predicted"/>
<comment type="caution">
    <text evidence="2">The sequence shown here is derived from an EMBL/GenBank/DDBJ whole genome shotgun (WGS) entry which is preliminary data.</text>
</comment>
<evidence type="ECO:0000313" key="3">
    <source>
        <dbReference type="Proteomes" id="UP001341840"/>
    </source>
</evidence>